<feature type="compositionally biased region" description="Polar residues" evidence="1">
    <location>
        <begin position="176"/>
        <end position="190"/>
    </location>
</feature>
<evidence type="ECO:0000313" key="3">
    <source>
        <dbReference type="Proteomes" id="UP001430953"/>
    </source>
</evidence>
<organism evidence="2 3">
    <name type="scientific">Cardiocondyla obscurior</name>
    <dbReference type="NCBI Taxonomy" id="286306"/>
    <lineage>
        <taxon>Eukaryota</taxon>
        <taxon>Metazoa</taxon>
        <taxon>Ecdysozoa</taxon>
        <taxon>Arthropoda</taxon>
        <taxon>Hexapoda</taxon>
        <taxon>Insecta</taxon>
        <taxon>Pterygota</taxon>
        <taxon>Neoptera</taxon>
        <taxon>Endopterygota</taxon>
        <taxon>Hymenoptera</taxon>
        <taxon>Apocrita</taxon>
        <taxon>Aculeata</taxon>
        <taxon>Formicoidea</taxon>
        <taxon>Formicidae</taxon>
        <taxon>Myrmicinae</taxon>
        <taxon>Cardiocondyla</taxon>
    </lineage>
</organism>
<feature type="compositionally biased region" description="Polar residues" evidence="1">
    <location>
        <begin position="118"/>
        <end position="129"/>
    </location>
</feature>
<keyword evidence="3" id="KW-1185">Reference proteome</keyword>
<feature type="compositionally biased region" description="Pro residues" evidence="1">
    <location>
        <begin position="23"/>
        <end position="34"/>
    </location>
</feature>
<sequence>MKKREQLKELFGSMSESSDSPSASPPPGVWPPTINPSRSYPVPRVGTKVQRGDGSQRQHTRWMREPSPAPPKFNPRGQGRPTTTTVTGEPTTIASAGSDRMKGPVTTARTSAAGPAEATNSGATTSGQTRKPAKSGKVRPVKPSMLASSATHCRTCTPDHQRAAKTVIDGPGPENSGASQSETLAGTTNQEAKKSLGPSIRSMEVLRPPRAEVKTVAGLERVSSTGTDARPNSKRRSLSRRTQDQPGHVHNTNEPPRHHHRHQPYKRPQQPRH</sequence>
<evidence type="ECO:0000256" key="1">
    <source>
        <dbReference type="SAM" id="MobiDB-lite"/>
    </source>
</evidence>
<feature type="compositionally biased region" description="Basic residues" evidence="1">
    <location>
        <begin position="257"/>
        <end position="273"/>
    </location>
</feature>
<comment type="caution">
    <text evidence="2">The sequence shown here is derived from an EMBL/GenBank/DDBJ whole genome shotgun (WGS) entry which is preliminary data.</text>
</comment>
<gene>
    <name evidence="2" type="ORF">PUN28_020697</name>
</gene>
<feature type="compositionally biased region" description="Low complexity" evidence="1">
    <location>
        <begin position="13"/>
        <end position="22"/>
    </location>
</feature>
<reference evidence="2 3" key="1">
    <citation type="submission" date="2023-03" db="EMBL/GenBank/DDBJ databases">
        <title>High recombination rates correlate with genetic variation in Cardiocondyla obscurior ants.</title>
        <authorList>
            <person name="Errbii M."/>
        </authorList>
    </citation>
    <scope>NUCLEOTIDE SEQUENCE [LARGE SCALE GENOMIC DNA]</scope>
    <source>
        <strain evidence="2">Alpha-2009</strain>
        <tissue evidence="2">Whole body</tissue>
    </source>
</reference>
<dbReference type="EMBL" id="JADYXP020000039">
    <property type="protein sequence ID" value="KAL0098741.1"/>
    <property type="molecule type" value="Genomic_DNA"/>
</dbReference>
<protein>
    <submittedName>
        <fullName evidence="2">Uncharacterized protein</fullName>
    </submittedName>
</protein>
<evidence type="ECO:0000313" key="2">
    <source>
        <dbReference type="EMBL" id="KAL0098741.1"/>
    </source>
</evidence>
<proteinExistence type="predicted"/>
<name>A0AAW2E8V6_9HYME</name>
<accession>A0AAW2E8V6</accession>
<feature type="region of interest" description="Disordered" evidence="1">
    <location>
        <begin position="1"/>
        <end position="273"/>
    </location>
</feature>
<feature type="compositionally biased region" description="Low complexity" evidence="1">
    <location>
        <begin position="75"/>
        <end position="92"/>
    </location>
</feature>
<feature type="compositionally biased region" description="Basic residues" evidence="1">
    <location>
        <begin position="131"/>
        <end position="140"/>
    </location>
</feature>
<dbReference type="Proteomes" id="UP001430953">
    <property type="component" value="Unassembled WGS sequence"/>
</dbReference>
<dbReference type="AlphaFoldDB" id="A0AAW2E8V6"/>